<evidence type="ECO:0000313" key="2">
    <source>
        <dbReference type="EMBL" id="CAG5098231.1"/>
    </source>
</evidence>
<evidence type="ECO:0000256" key="1">
    <source>
        <dbReference type="SAM" id="SignalP"/>
    </source>
</evidence>
<dbReference type="Proteomes" id="UP001158576">
    <property type="component" value="Chromosome XSR"/>
</dbReference>
<accession>A0ABN7SKE6</accession>
<feature type="signal peptide" evidence="1">
    <location>
        <begin position="1"/>
        <end position="18"/>
    </location>
</feature>
<protein>
    <submittedName>
        <fullName evidence="2">Oidioi.mRNA.OKI2018_I69.XSR.g15483.t1.cds</fullName>
    </submittedName>
</protein>
<sequence length="92" mass="10898">MLLLTILVQLAAAYPAVSTTSTTSNRVQEIETPLLRTRRSVIGYRAHRNRSFSHHSKELIRRSVLGSQFSKKEFLPFKDMKRRYYTEHMMRR</sequence>
<dbReference type="EMBL" id="OU015569">
    <property type="protein sequence ID" value="CAG5098231.1"/>
    <property type="molecule type" value="Genomic_DNA"/>
</dbReference>
<evidence type="ECO:0000313" key="3">
    <source>
        <dbReference type="Proteomes" id="UP001158576"/>
    </source>
</evidence>
<name>A0ABN7SKE6_OIKDI</name>
<keyword evidence="3" id="KW-1185">Reference proteome</keyword>
<organism evidence="2 3">
    <name type="scientific">Oikopleura dioica</name>
    <name type="common">Tunicate</name>
    <dbReference type="NCBI Taxonomy" id="34765"/>
    <lineage>
        <taxon>Eukaryota</taxon>
        <taxon>Metazoa</taxon>
        <taxon>Chordata</taxon>
        <taxon>Tunicata</taxon>
        <taxon>Appendicularia</taxon>
        <taxon>Copelata</taxon>
        <taxon>Oikopleuridae</taxon>
        <taxon>Oikopleura</taxon>
    </lineage>
</organism>
<feature type="chain" id="PRO_5046061565" evidence="1">
    <location>
        <begin position="19"/>
        <end position="92"/>
    </location>
</feature>
<gene>
    <name evidence="2" type="ORF">OKIOD_LOCUS7041</name>
</gene>
<keyword evidence="1" id="KW-0732">Signal</keyword>
<reference evidence="2 3" key="1">
    <citation type="submission" date="2021-04" db="EMBL/GenBank/DDBJ databases">
        <authorList>
            <person name="Bliznina A."/>
        </authorList>
    </citation>
    <scope>NUCLEOTIDE SEQUENCE [LARGE SCALE GENOMIC DNA]</scope>
</reference>
<proteinExistence type="predicted"/>